<dbReference type="EMBL" id="BAAAOA010000019">
    <property type="protein sequence ID" value="GAA1760146.1"/>
    <property type="molecule type" value="Genomic_DNA"/>
</dbReference>
<dbReference type="InterPro" id="IPR052909">
    <property type="entry name" value="Transposase_6_like"/>
</dbReference>
<proteinExistence type="predicted"/>
<evidence type="ECO:0000313" key="2">
    <source>
        <dbReference type="EMBL" id="GAA1760146.1"/>
    </source>
</evidence>
<accession>A0ABP4WXC8</accession>
<gene>
    <name evidence="2" type="ORF">GCM10009767_19110</name>
</gene>
<comment type="caution">
    <text evidence="2">The sequence shown here is derived from an EMBL/GenBank/DDBJ whole genome shotgun (WGS) entry which is preliminary data.</text>
</comment>
<feature type="domain" description="Insertion element IS402-like" evidence="1">
    <location>
        <begin position="14"/>
        <end position="93"/>
    </location>
</feature>
<dbReference type="PANTHER" id="PTHR46637:SF1">
    <property type="entry name" value="BLL5188 PROTEIN"/>
    <property type="match status" value="1"/>
</dbReference>
<dbReference type="PANTHER" id="PTHR46637">
    <property type="entry name" value="TIS1421-TRANSPOSASE PROTEIN A"/>
    <property type="match status" value="1"/>
</dbReference>
<dbReference type="Proteomes" id="UP001501204">
    <property type="component" value="Unassembled WGS sequence"/>
</dbReference>
<dbReference type="InterPro" id="IPR025161">
    <property type="entry name" value="IS402-like_dom"/>
</dbReference>
<organism evidence="2 3">
    <name type="scientific">Kocuria aegyptia</name>
    <dbReference type="NCBI Taxonomy" id="330943"/>
    <lineage>
        <taxon>Bacteria</taxon>
        <taxon>Bacillati</taxon>
        <taxon>Actinomycetota</taxon>
        <taxon>Actinomycetes</taxon>
        <taxon>Micrococcales</taxon>
        <taxon>Micrococcaceae</taxon>
        <taxon>Kocuria</taxon>
    </lineage>
</organism>
<sequence length="125" mass="13745">MAAMTSQKASGRLVSDQLWELLEPLVPPPPPAKNGRTGRPRVDDRAALNGILFVAENGIAWKKLPVELGFGSGITCWRRLRAWQEAGVWEKLHHAVLEQLGHDGALDWSRACLDSVSVRLKRGAS</sequence>
<dbReference type="Pfam" id="PF13340">
    <property type="entry name" value="DUF4096"/>
    <property type="match status" value="1"/>
</dbReference>
<name>A0ABP4WXC8_9MICC</name>
<reference evidence="3" key="1">
    <citation type="journal article" date="2019" name="Int. J. Syst. Evol. Microbiol.">
        <title>The Global Catalogue of Microorganisms (GCM) 10K type strain sequencing project: providing services to taxonomists for standard genome sequencing and annotation.</title>
        <authorList>
            <consortium name="The Broad Institute Genomics Platform"/>
            <consortium name="The Broad Institute Genome Sequencing Center for Infectious Disease"/>
            <person name="Wu L."/>
            <person name="Ma J."/>
        </authorList>
    </citation>
    <scope>NUCLEOTIDE SEQUENCE [LARGE SCALE GENOMIC DNA]</scope>
    <source>
        <strain evidence="3">JCM 14735</strain>
    </source>
</reference>
<evidence type="ECO:0000313" key="3">
    <source>
        <dbReference type="Proteomes" id="UP001501204"/>
    </source>
</evidence>
<protein>
    <recommendedName>
        <fullName evidence="1">Insertion element IS402-like domain-containing protein</fullName>
    </recommendedName>
</protein>
<evidence type="ECO:0000259" key="1">
    <source>
        <dbReference type="Pfam" id="PF13340"/>
    </source>
</evidence>
<keyword evidence="3" id="KW-1185">Reference proteome</keyword>